<dbReference type="InterPro" id="IPR019575">
    <property type="entry name" value="Nuop51_4Fe4S-bd"/>
</dbReference>
<evidence type="ECO:0000259" key="1">
    <source>
        <dbReference type="SMART" id="SM00928"/>
    </source>
</evidence>
<evidence type="ECO:0000313" key="3">
    <source>
        <dbReference type="Proteomes" id="UP000007939"/>
    </source>
</evidence>
<dbReference type="InterPro" id="IPR023753">
    <property type="entry name" value="FAD/NAD-binding_dom"/>
</dbReference>
<keyword evidence="2" id="KW-0560">Oxidoreductase</keyword>
<accession>F4GHP7</accession>
<dbReference type="KEGG" id="scc:Spico_0355"/>
<dbReference type="PANTHER" id="PTHR42783:SF3">
    <property type="entry name" value="GLUTAMATE SYNTHASE [NADPH] SMALL CHAIN-RELATED"/>
    <property type="match status" value="1"/>
</dbReference>
<dbReference type="InterPro" id="IPR036188">
    <property type="entry name" value="FAD/NAD-bd_sf"/>
</dbReference>
<dbReference type="Gene3D" id="1.10.1060.10">
    <property type="entry name" value="Alpha-helical ferredoxin"/>
    <property type="match status" value="1"/>
</dbReference>
<dbReference type="GO" id="GO:0004355">
    <property type="term" value="F:glutamate synthase (NADPH) activity"/>
    <property type="evidence" value="ECO:0007669"/>
    <property type="project" value="UniProtKB-EC"/>
</dbReference>
<feature type="domain" description="NADH-ubiquinone oxidoreductase 51kDa subunit iron-sulphur binding" evidence="1">
    <location>
        <begin position="37"/>
        <end position="82"/>
    </location>
</feature>
<dbReference type="InterPro" id="IPR037207">
    <property type="entry name" value="Nuop51_4Fe4S-bd_sf"/>
</dbReference>
<dbReference type="NCBIfam" id="NF009410">
    <property type="entry name" value="PRK12771.1"/>
    <property type="match status" value="1"/>
</dbReference>
<dbReference type="HOGENOM" id="CLU_000422_3_4_12"/>
<evidence type="ECO:0000313" key="2">
    <source>
        <dbReference type="EMBL" id="AEC01585.1"/>
    </source>
</evidence>
<dbReference type="SUPFAM" id="SSF46548">
    <property type="entry name" value="alpha-helical ferredoxin"/>
    <property type="match status" value="1"/>
</dbReference>
<reference evidence="3" key="1">
    <citation type="submission" date="2011-04" db="EMBL/GenBank/DDBJ databases">
        <title>The complete genome of Spirochaeta coccoides DSM 17374.</title>
        <authorList>
            <person name="Lucas S."/>
            <person name="Copeland A."/>
            <person name="Lapidus A."/>
            <person name="Bruce D."/>
            <person name="Goodwin L."/>
            <person name="Pitluck S."/>
            <person name="Peters L."/>
            <person name="Kyrpides N."/>
            <person name="Mavromatis K."/>
            <person name="Pagani I."/>
            <person name="Ivanova N."/>
            <person name="Ovchinnikova G."/>
            <person name="Lu M."/>
            <person name="Detter J.C."/>
            <person name="Tapia R."/>
            <person name="Han C."/>
            <person name="Land M."/>
            <person name="Hauser L."/>
            <person name="Markowitz V."/>
            <person name="Cheng J.-F."/>
            <person name="Hugenholtz P."/>
            <person name="Woyke T."/>
            <person name="Wu D."/>
            <person name="Spring S."/>
            <person name="Schroeder M."/>
            <person name="Brambilla E."/>
            <person name="Klenk H.-P."/>
            <person name="Eisen J.A."/>
        </authorList>
    </citation>
    <scope>NUCLEOTIDE SEQUENCE [LARGE SCALE GENOMIC DNA]</scope>
    <source>
        <strain evidence="3">ATCC BAA-1237 / DSM 17374 / SPN1</strain>
    </source>
</reference>
<dbReference type="Gene3D" id="3.50.50.60">
    <property type="entry name" value="FAD/NAD(P)-binding domain"/>
    <property type="match status" value="3"/>
</dbReference>
<dbReference type="AlphaFoldDB" id="F4GHP7"/>
<dbReference type="PANTHER" id="PTHR42783">
    <property type="entry name" value="GLUTAMATE SYNTHASE [NADPH] SMALL CHAIN"/>
    <property type="match status" value="1"/>
</dbReference>
<dbReference type="SUPFAM" id="SSF140490">
    <property type="entry name" value="Nqo1C-terminal domain-like"/>
    <property type="match status" value="1"/>
</dbReference>
<dbReference type="Pfam" id="PF14691">
    <property type="entry name" value="Fer4_20"/>
    <property type="match status" value="1"/>
</dbReference>
<reference evidence="2 3" key="2">
    <citation type="journal article" date="2012" name="Stand. Genomic Sci.">
        <title>Complete genome sequence of the termite hindgut bacterium Spirochaeta coccoides type strain (SPN1(T)), reclassification in the genus Sphaerochaeta as Sphaerochaeta coccoides comb. nov. and emendations of the family Spirochaetaceae and the genus Sphaerochaeta.</title>
        <authorList>
            <person name="Abt B."/>
            <person name="Han C."/>
            <person name="Scheuner C."/>
            <person name="Lu M."/>
            <person name="Lapidus A."/>
            <person name="Nolan M."/>
            <person name="Lucas S."/>
            <person name="Hammon N."/>
            <person name="Deshpande S."/>
            <person name="Cheng J.F."/>
            <person name="Tapia R."/>
            <person name="Goodwin L.A."/>
            <person name="Pitluck S."/>
            <person name="Liolios K."/>
            <person name="Pagani I."/>
            <person name="Ivanova N."/>
            <person name="Mavromatis K."/>
            <person name="Mikhailova N."/>
            <person name="Huntemann M."/>
            <person name="Pati A."/>
            <person name="Chen A."/>
            <person name="Palaniappan K."/>
            <person name="Land M."/>
            <person name="Hauser L."/>
            <person name="Brambilla E.M."/>
            <person name="Rohde M."/>
            <person name="Spring S."/>
            <person name="Gronow S."/>
            <person name="Goker M."/>
            <person name="Woyke T."/>
            <person name="Bristow J."/>
            <person name="Eisen J.A."/>
            <person name="Markowitz V."/>
            <person name="Hugenholtz P."/>
            <person name="Kyrpides N.C."/>
            <person name="Klenk H.P."/>
            <person name="Detter J.C."/>
        </authorList>
    </citation>
    <scope>NUCLEOTIDE SEQUENCE [LARGE SCALE GENOMIC DNA]</scope>
    <source>
        <strain evidence="3">ATCC BAA-1237 / DSM 17374 / SPN1</strain>
    </source>
</reference>
<dbReference type="SUPFAM" id="SSF51971">
    <property type="entry name" value="Nucleotide-binding domain"/>
    <property type="match status" value="2"/>
</dbReference>
<dbReference type="STRING" id="760011.Spico_0355"/>
<dbReference type="eggNOG" id="COG1894">
    <property type="taxonomic scope" value="Bacteria"/>
</dbReference>
<dbReference type="GO" id="GO:0051539">
    <property type="term" value="F:4 iron, 4 sulfur cluster binding"/>
    <property type="evidence" value="ECO:0007669"/>
    <property type="project" value="InterPro"/>
</dbReference>
<protein>
    <submittedName>
        <fullName evidence="2">Glutamate synthase (NADPH)</fullName>
        <ecNumber evidence="2">1.4.1.13</ecNumber>
    </submittedName>
</protein>
<dbReference type="InterPro" id="IPR009051">
    <property type="entry name" value="Helical_ferredxn"/>
</dbReference>
<dbReference type="SMART" id="SM00928">
    <property type="entry name" value="NADH_4Fe-4S"/>
    <property type="match status" value="1"/>
</dbReference>
<dbReference type="EC" id="1.4.1.13" evidence="2"/>
<dbReference type="Proteomes" id="UP000007939">
    <property type="component" value="Chromosome"/>
</dbReference>
<dbReference type="Pfam" id="PF10589">
    <property type="entry name" value="NADH_4Fe-4S"/>
    <property type="match status" value="1"/>
</dbReference>
<dbReference type="Pfam" id="PF07992">
    <property type="entry name" value="Pyr_redox_2"/>
    <property type="match status" value="1"/>
</dbReference>
<organism evidence="2 3">
    <name type="scientific">Parasphaerochaeta coccoides (strain ATCC BAA-1237 / DSM 17374 / SPN1)</name>
    <name type="common">Sphaerochaeta coccoides</name>
    <dbReference type="NCBI Taxonomy" id="760011"/>
    <lineage>
        <taxon>Bacteria</taxon>
        <taxon>Pseudomonadati</taxon>
        <taxon>Spirochaetota</taxon>
        <taxon>Spirochaetia</taxon>
        <taxon>Spirochaetales</taxon>
        <taxon>Sphaerochaetaceae</taxon>
        <taxon>Parasphaerochaeta</taxon>
    </lineage>
</organism>
<sequence>MSRLEIMTPDKSQQVVEGLYRDLERRIVASPPGLCPIDMSASFLKMCRAQTCGKCVPCRVGLVQLELMLEAILDNHGDMAMIGELEHTAQVIAESSDCAIGYEAASMVLKSVRGCREDFIEHIRNHRCSSALSQPVPCVSLCPAGVDVPGYTALVHAGKYADAVRLIRKDNPFPTSCAFICEHPCEIRCRRNMIDGAINIRAIKRYAVDHAGTVPPPSRSASTGKKVAVVGGGPGGLTAAYYLSLMGHHVTVMEKQSHLGGMLRYGIPSYRLPRERLQDDIDAIIATGGIQVRTSADINDSDDFIRLTSEYDAVYLAIGAHSDRKLGLPGEDSIGVVSAVEMLRHIGNGDMPDFTGKRVIVVGGGNVAMDAARSSVRLGASTVSIVYRRRQVDMTALPEEVEGAIGEGCEVLSLYAPVRVEASKEGIVTALWVKPQIVGKIDSSGRPRPVDSQEPEKAVPCDIIIVAIGQNVEYRGFEDAGVPVSRGTIHASSSSKVENIPSIPNLFAGGDCVSGPATVIKAIAAGKAAAANIDNFLGFNHEISVDVDIPLPTLDDRTPCGRVNLTEREAHERAHDFAQIECGMTCQEADQESGRCLRCDHFGFGIFKGGRIAKW</sequence>
<dbReference type="eggNOG" id="COG0493">
    <property type="taxonomic scope" value="Bacteria"/>
</dbReference>
<name>F4GHP7_PARC1</name>
<dbReference type="EMBL" id="CP002659">
    <property type="protein sequence ID" value="AEC01585.1"/>
    <property type="molecule type" value="Genomic_DNA"/>
</dbReference>
<keyword evidence="3" id="KW-1185">Reference proteome</keyword>
<dbReference type="InterPro" id="IPR028261">
    <property type="entry name" value="DPD_II"/>
</dbReference>
<gene>
    <name evidence="2" type="ordered locus">Spico_0355</name>
</gene>
<dbReference type="RefSeq" id="WP_013738981.1">
    <property type="nucleotide sequence ID" value="NC_015436.1"/>
</dbReference>
<dbReference type="OrthoDB" id="9803192at2"/>
<dbReference type="PRINTS" id="PR00419">
    <property type="entry name" value="ADXRDTASE"/>
</dbReference>
<proteinExistence type="predicted"/>